<organism evidence="1 2">
    <name type="scientific">Persea americana</name>
    <name type="common">Avocado</name>
    <dbReference type="NCBI Taxonomy" id="3435"/>
    <lineage>
        <taxon>Eukaryota</taxon>
        <taxon>Viridiplantae</taxon>
        <taxon>Streptophyta</taxon>
        <taxon>Embryophyta</taxon>
        <taxon>Tracheophyta</taxon>
        <taxon>Spermatophyta</taxon>
        <taxon>Magnoliopsida</taxon>
        <taxon>Magnoliidae</taxon>
        <taxon>Laurales</taxon>
        <taxon>Lauraceae</taxon>
        <taxon>Persea</taxon>
    </lineage>
</organism>
<dbReference type="EMBL" id="CM056812">
    <property type="protein sequence ID" value="KAJ8618815.1"/>
    <property type="molecule type" value="Genomic_DNA"/>
</dbReference>
<name>A0ACC2KCG8_PERAE</name>
<evidence type="ECO:0000313" key="2">
    <source>
        <dbReference type="Proteomes" id="UP001234297"/>
    </source>
</evidence>
<reference evidence="1 2" key="1">
    <citation type="journal article" date="2022" name="Hortic Res">
        <title>A haplotype resolved chromosomal level avocado genome allows analysis of novel avocado genes.</title>
        <authorList>
            <person name="Nath O."/>
            <person name="Fletcher S.J."/>
            <person name="Hayward A."/>
            <person name="Shaw L.M."/>
            <person name="Masouleh A.K."/>
            <person name="Furtado A."/>
            <person name="Henry R.J."/>
            <person name="Mitter N."/>
        </authorList>
    </citation>
    <scope>NUCLEOTIDE SEQUENCE [LARGE SCALE GENOMIC DNA]</scope>
    <source>
        <strain evidence="2">cv. Hass</strain>
    </source>
</reference>
<sequence length="99" mass="11135">MCKPDLQRSYPNQISSLSPNREVVSLIQQEIMTVEELGNPKDRGPYIIRAAARAQEKKKGVVLVRGRGRIKRLIFSCIVRKVKLLVRCAARFNPSSGEA</sequence>
<proteinExistence type="predicted"/>
<dbReference type="Proteomes" id="UP001234297">
    <property type="component" value="Chromosome 4"/>
</dbReference>
<gene>
    <name evidence="1" type="ORF">MRB53_015001</name>
</gene>
<keyword evidence="2" id="KW-1185">Reference proteome</keyword>
<evidence type="ECO:0000313" key="1">
    <source>
        <dbReference type="EMBL" id="KAJ8618815.1"/>
    </source>
</evidence>
<protein>
    <submittedName>
        <fullName evidence="1">Uncharacterized protein</fullName>
    </submittedName>
</protein>
<comment type="caution">
    <text evidence="1">The sequence shown here is derived from an EMBL/GenBank/DDBJ whole genome shotgun (WGS) entry which is preliminary data.</text>
</comment>
<accession>A0ACC2KCG8</accession>